<evidence type="ECO:0000313" key="3">
    <source>
        <dbReference type="EMBL" id="TPN86929.1"/>
    </source>
</evidence>
<dbReference type="EMBL" id="VFWZ01000002">
    <property type="protein sequence ID" value="TPN86929.1"/>
    <property type="molecule type" value="Genomic_DNA"/>
</dbReference>
<reference evidence="3 4" key="1">
    <citation type="submission" date="2019-06" db="EMBL/GenBank/DDBJ databases">
        <authorList>
            <person name="Meng X."/>
        </authorList>
    </citation>
    <scope>NUCLEOTIDE SEQUENCE [LARGE SCALE GENOMIC DNA]</scope>
    <source>
        <strain evidence="3 4">M625</strain>
    </source>
</reference>
<proteinExistence type="predicted"/>
<dbReference type="RefSeq" id="WP_140590676.1">
    <property type="nucleotide sequence ID" value="NZ_VFWZ01000002.1"/>
</dbReference>
<feature type="transmembrane region" description="Helical" evidence="1">
    <location>
        <begin position="35"/>
        <end position="59"/>
    </location>
</feature>
<sequence length="68" mass="7615">MKKNMGNTDRIFRLIIAVVITILYFTDIITGLLGIVLLVLSAIFVLTSLIRFCPLYLPFGLKTCAPKK</sequence>
<keyword evidence="1" id="KW-1133">Transmembrane helix</keyword>
<dbReference type="Proteomes" id="UP000315540">
    <property type="component" value="Unassembled WGS sequence"/>
</dbReference>
<keyword evidence="4" id="KW-1185">Reference proteome</keyword>
<dbReference type="AlphaFoldDB" id="A0A504JJJ1"/>
<accession>A0A504JJJ1</accession>
<protein>
    <submittedName>
        <fullName evidence="3">DUF2892 domain-containing protein</fullName>
    </submittedName>
</protein>
<dbReference type="Pfam" id="PF11127">
    <property type="entry name" value="YgaP-like_TM"/>
    <property type="match status" value="1"/>
</dbReference>
<organism evidence="3 4">
    <name type="scientific">Aquimarina algicola</name>
    <dbReference type="NCBI Taxonomy" id="2589995"/>
    <lineage>
        <taxon>Bacteria</taxon>
        <taxon>Pseudomonadati</taxon>
        <taxon>Bacteroidota</taxon>
        <taxon>Flavobacteriia</taxon>
        <taxon>Flavobacteriales</taxon>
        <taxon>Flavobacteriaceae</taxon>
        <taxon>Aquimarina</taxon>
    </lineage>
</organism>
<evidence type="ECO:0000256" key="1">
    <source>
        <dbReference type="SAM" id="Phobius"/>
    </source>
</evidence>
<gene>
    <name evidence="3" type="ORF">FHK87_04820</name>
</gene>
<feature type="domain" description="Inner membrane protein YgaP-like transmembrane" evidence="2">
    <location>
        <begin position="1"/>
        <end position="67"/>
    </location>
</feature>
<dbReference type="InterPro" id="IPR021309">
    <property type="entry name" value="YgaP-like_TM"/>
</dbReference>
<feature type="transmembrane region" description="Helical" evidence="1">
    <location>
        <begin position="12"/>
        <end position="29"/>
    </location>
</feature>
<evidence type="ECO:0000313" key="4">
    <source>
        <dbReference type="Proteomes" id="UP000315540"/>
    </source>
</evidence>
<keyword evidence="1" id="KW-0812">Transmembrane</keyword>
<comment type="caution">
    <text evidence="3">The sequence shown here is derived from an EMBL/GenBank/DDBJ whole genome shotgun (WGS) entry which is preliminary data.</text>
</comment>
<keyword evidence="1" id="KW-0472">Membrane</keyword>
<evidence type="ECO:0000259" key="2">
    <source>
        <dbReference type="Pfam" id="PF11127"/>
    </source>
</evidence>
<name>A0A504JJJ1_9FLAO</name>